<dbReference type="GO" id="GO:0033971">
    <property type="term" value="F:hydroxyisourate hydrolase activity"/>
    <property type="evidence" value="ECO:0007669"/>
    <property type="project" value="UniProtKB-EC"/>
</dbReference>
<evidence type="ECO:0000313" key="11">
    <source>
        <dbReference type="RefSeq" id="XP_015607061.1"/>
    </source>
</evidence>
<dbReference type="EC" id="3.5.2.17" evidence="8"/>
<comment type="similarity">
    <text evidence="3 8">Belongs to the transthyretin family. 5-hydroxyisourate hydrolase subfamily.</text>
</comment>
<dbReference type="GO" id="GO:0006144">
    <property type="term" value="P:purine nucleobase metabolic process"/>
    <property type="evidence" value="ECO:0007669"/>
    <property type="project" value="UniProtKB-KW"/>
</dbReference>
<dbReference type="Pfam" id="PF00576">
    <property type="entry name" value="Transthyretin"/>
    <property type="match status" value="1"/>
</dbReference>
<dbReference type="KEGG" id="ccin:107273412"/>
<evidence type="ECO:0000256" key="4">
    <source>
        <dbReference type="ARBA" id="ARBA00011881"/>
    </source>
</evidence>
<accession>A0AAJ7CCW1</accession>
<dbReference type="InterPro" id="IPR014306">
    <property type="entry name" value="Hydroxyisourate_hydrolase"/>
</dbReference>
<feature type="binding site" evidence="7">
    <location>
        <position position="58"/>
    </location>
    <ligand>
        <name>substrate</name>
    </ligand>
</feature>
<evidence type="ECO:0000256" key="1">
    <source>
        <dbReference type="ARBA" id="ARBA00001043"/>
    </source>
</evidence>
<keyword evidence="10" id="KW-1185">Reference proteome</keyword>
<dbReference type="PANTHER" id="PTHR10395:SF7">
    <property type="entry name" value="5-HYDROXYISOURATE HYDROLASE"/>
    <property type="match status" value="1"/>
</dbReference>
<dbReference type="InterPro" id="IPR023416">
    <property type="entry name" value="Transthyretin/HIU_hydrolase_d"/>
</dbReference>
<comment type="subunit">
    <text evidence="4 8">Homotetramer.</text>
</comment>
<dbReference type="GeneID" id="107273412"/>
<dbReference type="NCBIfam" id="TIGR02962">
    <property type="entry name" value="hdxy_isourate"/>
    <property type="match status" value="1"/>
</dbReference>
<dbReference type="SUPFAM" id="SSF49472">
    <property type="entry name" value="Transthyretin (synonym: prealbumin)"/>
    <property type="match status" value="1"/>
</dbReference>
<evidence type="ECO:0000256" key="5">
    <source>
        <dbReference type="ARBA" id="ARBA00022631"/>
    </source>
</evidence>
<organism evidence="10 11">
    <name type="scientific">Cephus cinctus</name>
    <name type="common">Wheat stem sawfly</name>
    <dbReference type="NCBI Taxonomy" id="211228"/>
    <lineage>
        <taxon>Eukaryota</taxon>
        <taxon>Metazoa</taxon>
        <taxon>Ecdysozoa</taxon>
        <taxon>Arthropoda</taxon>
        <taxon>Hexapoda</taxon>
        <taxon>Insecta</taxon>
        <taxon>Pterygota</taxon>
        <taxon>Neoptera</taxon>
        <taxon>Endopterygota</taxon>
        <taxon>Hymenoptera</taxon>
        <taxon>Cephoidea</taxon>
        <taxon>Cephidae</taxon>
        <taxon>Cephus</taxon>
    </lineage>
</organism>
<comment type="catalytic activity">
    <reaction evidence="1 8">
        <text>5-hydroxyisourate + H2O = 5-hydroxy-2-oxo-4-ureido-2,5-dihydro-1H-imidazole-5-carboxylate + H(+)</text>
        <dbReference type="Rhea" id="RHEA:23736"/>
        <dbReference type="ChEBI" id="CHEBI:15377"/>
        <dbReference type="ChEBI" id="CHEBI:15378"/>
        <dbReference type="ChEBI" id="CHEBI:18072"/>
        <dbReference type="ChEBI" id="CHEBI:58639"/>
        <dbReference type="EC" id="3.5.2.17"/>
    </reaction>
</comment>
<protein>
    <recommendedName>
        <fullName evidence="8">5-hydroxyisourate hydrolase</fullName>
        <shortName evidence="8">HIU hydrolase</shortName>
        <shortName evidence="8">HIUHase</shortName>
        <ecNumber evidence="8">3.5.2.17</ecNumber>
    </recommendedName>
</protein>
<dbReference type="PRINTS" id="PR00189">
    <property type="entry name" value="TRNSTHYRETIN"/>
</dbReference>
<dbReference type="CDD" id="cd05822">
    <property type="entry name" value="TLP_HIUase"/>
    <property type="match status" value="1"/>
</dbReference>
<dbReference type="SMART" id="SM00095">
    <property type="entry name" value="TR_THY"/>
    <property type="match status" value="1"/>
</dbReference>
<evidence type="ECO:0000256" key="2">
    <source>
        <dbReference type="ARBA" id="ARBA00002704"/>
    </source>
</evidence>
<feature type="binding site" evidence="7">
    <location>
        <position position="20"/>
    </location>
    <ligand>
        <name>substrate</name>
    </ligand>
</feature>
<evidence type="ECO:0000256" key="7">
    <source>
        <dbReference type="PIRSR" id="PIRSR600895-51"/>
    </source>
</evidence>
<dbReference type="InterPro" id="IPR000895">
    <property type="entry name" value="Transthyretin/HIU_hydrolase"/>
</dbReference>
<keyword evidence="6 8" id="KW-0378">Hydrolase</keyword>
<comment type="function">
    <text evidence="2">Catalyzes the hydrolysis of 5-hydroxyisourate (HIU) to 2-oxo-4-hydroxy-4-carboxy-5-ureidoimidazoline (OHCU).</text>
</comment>
<evidence type="ECO:0000313" key="10">
    <source>
        <dbReference type="Proteomes" id="UP000694920"/>
    </source>
</evidence>
<evidence type="ECO:0000256" key="8">
    <source>
        <dbReference type="RuleBase" id="RU361270"/>
    </source>
</evidence>
<gene>
    <name evidence="11" type="primary">LOC107273412</name>
</gene>
<dbReference type="Gene3D" id="2.60.40.180">
    <property type="entry name" value="Transthyretin/hydroxyisourate hydrolase domain"/>
    <property type="match status" value="1"/>
</dbReference>
<dbReference type="InterPro" id="IPR036817">
    <property type="entry name" value="Transthyretin/HIU_hydrolase_sf"/>
</dbReference>
<keyword evidence="5 8" id="KW-0659">Purine metabolism</keyword>
<dbReference type="PANTHER" id="PTHR10395">
    <property type="entry name" value="URICASE AND TRANSTHYRETIN-RELATED"/>
    <property type="match status" value="1"/>
</dbReference>
<name>A0AAJ7CCW1_CEPCN</name>
<feature type="domain" description="Transthyretin/hydroxyisourate hydrolase" evidence="9">
    <location>
        <begin position="12"/>
        <end position="126"/>
    </location>
</feature>
<reference evidence="11" key="1">
    <citation type="submission" date="2025-08" db="UniProtKB">
        <authorList>
            <consortium name="RefSeq"/>
        </authorList>
    </citation>
    <scope>IDENTIFICATION</scope>
</reference>
<feature type="binding site" evidence="7">
    <location>
        <position position="124"/>
    </location>
    <ligand>
        <name>substrate</name>
    </ligand>
</feature>
<evidence type="ECO:0000259" key="9">
    <source>
        <dbReference type="SMART" id="SM00095"/>
    </source>
</evidence>
<dbReference type="AlphaFoldDB" id="A0AAJ7CCW1"/>
<evidence type="ECO:0000256" key="3">
    <source>
        <dbReference type="ARBA" id="ARBA00009850"/>
    </source>
</evidence>
<sequence>MSGQDGKALKTEDKPHISTHVLDTSRGHPVDGLSVSLYKLVDGRWIFYKESNTNANGRCADLLNSEELNFTVGRYKIHFDVEKYFSSTNTNTMYPFIEIVFDVKNSTEHYHIPVLLNPFGYTTYRGS</sequence>
<dbReference type="RefSeq" id="XP_015607061.1">
    <property type="nucleotide sequence ID" value="XM_015751575.2"/>
</dbReference>
<proteinExistence type="inferred from homology"/>
<dbReference type="Proteomes" id="UP000694920">
    <property type="component" value="Unplaced"/>
</dbReference>
<evidence type="ECO:0000256" key="6">
    <source>
        <dbReference type="ARBA" id="ARBA00022801"/>
    </source>
</evidence>